<proteinExistence type="predicted"/>
<dbReference type="RefSeq" id="WP_352232227.1">
    <property type="nucleotide sequence ID" value="NZ_JAPVRC010000003.1"/>
</dbReference>
<sequence length="137" mass="16026">MYGYYHPQNQQYTQYYNPTIMPNDQTWEACRDRCARLGFQPGTAAWQNCVHGCMGQNTIEREQMSLPDQWVEYIQPLVDRALEEVEEGINLTHLFQEFILSGVLVGQGFEPEEAIEQVELWEKGESKLLQQSKMMNM</sequence>
<protein>
    <submittedName>
        <fullName evidence="1">Uncharacterized protein</fullName>
    </submittedName>
</protein>
<keyword evidence="2" id="KW-1185">Reference proteome</keyword>
<organism evidence="1 2">
    <name type="scientific">Halobacillus campisalis</name>
    <dbReference type="NCBI Taxonomy" id="435909"/>
    <lineage>
        <taxon>Bacteria</taxon>
        <taxon>Bacillati</taxon>
        <taxon>Bacillota</taxon>
        <taxon>Bacilli</taxon>
        <taxon>Bacillales</taxon>
        <taxon>Bacillaceae</taxon>
        <taxon>Halobacillus</taxon>
    </lineage>
</organism>
<dbReference type="Proteomes" id="UP001596494">
    <property type="component" value="Unassembled WGS sequence"/>
</dbReference>
<name>A0ABW2K0M1_9BACI</name>
<evidence type="ECO:0000313" key="2">
    <source>
        <dbReference type="Proteomes" id="UP001596494"/>
    </source>
</evidence>
<gene>
    <name evidence="1" type="ORF">ACFQMN_02220</name>
</gene>
<comment type="caution">
    <text evidence="1">The sequence shown here is derived from an EMBL/GenBank/DDBJ whole genome shotgun (WGS) entry which is preliminary data.</text>
</comment>
<evidence type="ECO:0000313" key="1">
    <source>
        <dbReference type="EMBL" id="MFC7319701.1"/>
    </source>
</evidence>
<reference evidence="2" key="1">
    <citation type="journal article" date="2019" name="Int. J. Syst. Evol. Microbiol.">
        <title>The Global Catalogue of Microorganisms (GCM) 10K type strain sequencing project: providing services to taxonomists for standard genome sequencing and annotation.</title>
        <authorList>
            <consortium name="The Broad Institute Genomics Platform"/>
            <consortium name="The Broad Institute Genome Sequencing Center for Infectious Disease"/>
            <person name="Wu L."/>
            <person name="Ma J."/>
        </authorList>
    </citation>
    <scope>NUCLEOTIDE SEQUENCE [LARGE SCALE GENOMIC DNA]</scope>
    <source>
        <strain evidence="2">CCUG 73951</strain>
    </source>
</reference>
<dbReference type="EMBL" id="JBHTBY010000001">
    <property type="protein sequence ID" value="MFC7319701.1"/>
    <property type="molecule type" value="Genomic_DNA"/>
</dbReference>
<accession>A0ABW2K0M1</accession>